<evidence type="ECO:0000256" key="5">
    <source>
        <dbReference type="PIRSR" id="PIRSR000350-4"/>
    </source>
</evidence>
<dbReference type="Proteomes" id="UP000185473">
    <property type="component" value="Chromosome"/>
</dbReference>
<dbReference type="Pfam" id="PF07992">
    <property type="entry name" value="Pyr_redox_2"/>
    <property type="match status" value="1"/>
</dbReference>
<feature type="binding site" evidence="4">
    <location>
        <position position="299"/>
    </location>
    <ligand>
        <name>FAD</name>
        <dbReference type="ChEBI" id="CHEBI:57692"/>
    </ligand>
</feature>
<dbReference type="InterPro" id="IPR016156">
    <property type="entry name" value="FAD/NAD-linked_Rdtase_dimer_sf"/>
</dbReference>
<dbReference type="EMBL" id="CP014332">
    <property type="protein sequence ID" value="APS41853.1"/>
    <property type="molecule type" value="Genomic_DNA"/>
</dbReference>
<keyword evidence="4" id="KW-0520">NAD</keyword>
<evidence type="ECO:0000313" key="10">
    <source>
        <dbReference type="Proteomes" id="UP000185473"/>
    </source>
</evidence>
<evidence type="ECO:0000313" key="8">
    <source>
        <dbReference type="EMBL" id="APS41033.1"/>
    </source>
</evidence>
<gene>
    <name evidence="8" type="ORF">FOL01_0174</name>
    <name evidence="9" type="ORF">FOL01_0994</name>
</gene>
<protein>
    <submittedName>
        <fullName evidence="8">Glutathione reductase-like protein</fullName>
    </submittedName>
</protein>
<feature type="binding site" evidence="4">
    <location>
        <begin position="171"/>
        <end position="178"/>
    </location>
    <ligand>
        <name>NAD(+)</name>
        <dbReference type="ChEBI" id="CHEBI:57540"/>
    </ligand>
</feature>
<comment type="cofactor">
    <cofactor evidence="4">
        <name>FAD</name>
        <dbReference type="ChEBI" id="CHEBI:57692"/>
    </cofactor>
    <text evidence="4">Binds 1 FAD per subunit.</text>
</comment>
<dbReference type="PIRSF" id="PIRSF000350">
    <property type="entry name" value="Mercury_reductase_MerA"/>
    <property type="match status" value="1"/>
</dbReference>
<feature type="domain" description="Pyridine nucleotide-disulphide oxidoreductase dimerisation" evidence="6">
    <location>
        <begin position="335"/>
        <end position="435"/>
    </location>
</feature>
<dbReference type="SUPFAM" id="SSF51905">
    <property type="entry name" value="FAD/NAD(P)-binding domain"/>
    <property type="match status" value="1"/>
</dbReference>
<dbReference type="InterPro" id="IPR023753">
    <property type="entry name" value="FAD/NAD-binding_dom"/>
</dbReference>
<reference evidence="8 10" key="1">
    <citation type="submission" date="2016-02" db="EMBL/GenBank/DDBJ databases">
        <title>Complete Genome Sequence of Weissella jogaejeotgali FOL01.</title>
        <authorList>
            <person name="Lee J.-H."/>
            <person name="Ku H.-J."/>
        </authorList>
    </citation>
    <scope>NUCLEOTIDE SEQUENCE [LARGE SCALE GENOMIC DNA]</scope>
    <source>
        <strain evidence="8 10">FOL01</strain>
    </source>
</reference>
<keyword evidence="10" id="KW-1185">Reference proteome</keyword>
<sequence length="447" mass="49449">MDNYDVIFIGSGHAAWHGAQTLSRAGKRVALVEENKVAGTCTNFGCNAKILLDGPAELIHHLHHYHGIGIDETPNITWPELMAYKHKVIDPLSEGLAHMLSVDGIDIISGHAKFTDVKTLMVNDITYQADKFVIATGQKPAKLPIPGNELLHDSTDFLELSEMPHSIVFIGAGYIAMEFASIARAAGSEVTIVEYSEHALSGFDSEYSQEVVRDMINRGIKFDFNQRVSQVISTENNQYILETAQGKKYTTEYVMDTTGRIPNIENLGLDAANVEYNNHGVVVNDYLQTSNVNIYASGDVIDKLIPRLTPTATFESNYIARILLGDSNPIKYPVVPSVAFTLPRLAQVGVTVGMAKNDQQLKIYEIPYGKLMRFQTLNDENAKIKIILNKDKRLVGASIIGDFAPEIINDLVQVINHQYTSEDIQNQIFAFPTHSGILLPMIAQYLA</sequence>
<proteinExistence type="inferred from homology"/>
<keyword evidence="3 4" id="KW-0274">FAD</keyword>
<comment type="similarity">
    <text evidence="1">Belongs to the class-I pyridine nucleotide-disulfide oxidoreductase family.</text>
</comment>
<dbReference type="GO" id="GO:0000166">
    <property type="term" value="F:nucleotide binding"/>
    <property type="evidence" value="ECO:0007669"/>
    <property type="project" value="UniProtKB-KW"/>
</dbReference>
<dbReference type="PRINTS" id="PR00411">
    <property type="entry name" value="PNDRDTASEI"/>
</dbReference>
<dbReference type="KEGG" id="wjo:FOL01_0994"/>
<evidence type="ECO:0000259" key="7">
    <source>
        <dbReference type="Pfam" id="PF07992"/>
    </source>
</evidence>
<dbReference type="InterPro" id="IPR036188">
    <property type="entry name" value="FAD/NAD-bd_sf"/>
</dbReference>
<dbReference type="KEGG" id="wjo:FOL01_0174"/>
<accession>A0A1L6R943</accession>
<evidence type="ECO:0000313" key="9">
    <source>
        <dbReference type="EMBL" id="APS41853.1"/>
    </source>
</evidence>
<dbReference type="Pfam" id="PF02852">
    <property type="entry name" value="Pyr_redox_dim"/>
    <property type="match status" value="1"/>
</dbReference>
<dbReference type="PANTHER" id="PTHR43014">
    <property type="entry name" value="MERCURIC REDUCTASE"/>
    <property type="match status" value="1"/>
</dbReference>
<evidence type="ECO:0000259" key="6">
    <source>
        <dbReference type="Pfam" id="PF02852"/>
    </source>
</evidence>
<dbReference type="GO" id="GO:0016491">
    <property type="term" value="F:oxidoreductase activity"/>
    <property type="evidence" value="ECO:0007669"/>
    <property type="project" value="InterPro"/>
</dbReference>
<feature type="binding site" evidence="4">
    <location>
        <position position="194"/>
    </location>
    <ligand>
        <name>NAD(+)</name>
        <dbReference type="ChEBI" id="CHEBI:57540"/>
    </ligand>
</feature>
<dbReference type="Gene3D" id="3.30.390.30">
    <property type="match status" value="1"/>
</dbReference>
<dbReference type="EMBL" id="CP014332">
    <property type="protein sequence ID" value="APS41033.1"/>
    <property type="molecule type" value="Genomic_DNA"/>
</dbReference>
<dbReference type="OrthoDB" id="9800167at2"/>
<dbReference type="Gene3D" id="3.50.50.60">
    <property type="entry name" value="FAD/NAD(P)-binding domain"/>
    <property type="match status" value="2"/>
</dbReference>
<keyword evidence="4" id="KW-0547">Nucleotide-binding</keyword>
<feature type="binding site" evidence="4">
    <location>
        <position position="259"/>
    </location>
    <ligand>
        <name>NAD(+)</name>
        <dbReference type="ChEBI" id="CHEBI:57540"/>
    </ligand>
</feature>
<feature type="domain" description="FAD/NAD(P)-binding" evidence="7">
    <location>
        <begin position="4"/>
        <end position="313"/>
    </location>
</feature>
<dbReference type="RefSeq" id="WP_075268882.1">
    <property type="nucleotide sequence ID" value="NZ_CP014332.1"/>
</dbReference>
<dbReference type="PRINTS" id="PR00368">
    <property type="entry name" value="FADPNR"/>
</dbReference>
<organism evidence="8 10">
    <name type="scientific">Weissella jogaejeotgali</name>
    <dbReference type="NCBI Taxonomy" id="1631871"/>
    <lineage>
        <taxon>Bacteria</taxon>
        <taxon>Bacillati</taxon>
        <taxon>Bacillota</taxon>
        <taxon>Bacilli</taxon>
        <taxon>Lactobacillales</taxon>
        <taxon>Lactobacillaceae</taxon>
        <taxon>Weissella</taxon>
    </lineage>
</organism>
<evidence type="ECO:0000256" key="4">
    <source>
        <dbReference type="PIRSR" id="PIRSR000350-3"/>
    </source>
</evidence>
<dbReference type="SUPFAM" id="SSF55424">
    <property type="entry name" value="FAD/NAD-linked reductases, dimerisation (C-terminal) domain"/>
    <property type="match status" value="1"/>
</dbReference>
<evidence type="ECO:0000256" key="3">
    <source>
        <dbReference type="ARBA" id="ARBA00022827"/>
    </source>
</evidence>
<evidence type="ECO:0000256" key="1">
    <source>
        <dbReference type="ARBA" id="ARBA00007532"/>
    </source>
</evidence>
<dbReference type="InterPro" id="IPR004099">
    <property type="entry name" value="Pyr_nucl-diS_OxRdtase_dimer"/>
</dbReference>
<dbReference type="AlphaFoldDB" id="A0A1L6R943"/>
<dbReference type="InterPro" id="IPR001100">
    <property type="entry name" value="Pyr_nuc-diS_OxRdtase"/>
</dbReference>
<dbReference type="STRING" id="1631871.FOL01_0174"/>
<name>A0A1L6R943_9LACO</name>
<dbReference type="PANTHER" id="PTHR43014:SF5">
    <property type="entry name" value="GLUTATHIONE REDUCTASE (NADPH)"/>
    <property type="match status" value="1"/>
</dbReference>
<keyword evidence="2" id="KW-0285">Flavoprotein</keyword>
<feature type="disulfide bond" description="Redox-active" evidence="5">
    <location>
        <begin position="41"/>
        <end position="46"/>
    </location>
</feature>
<evidence type="ECO:0000256" key="2">
    <source>
        <dbReference type="ARBA" id="ARBA00022630"/>
    </source>
</evidence>